<dbReference type="AlphaFoldDB" id="A0A9Q9MZN9"/>
<reference evidence="1" key="1">
    <citation type="submission" date="2022-09" db="EMBL/GenBank/DDBJ databases">
        <title>Multidrug resistance Raoultella ornithinolytica Strain MQB_Silv_108.</title>
        <authorList>
            <person name="Quintela-Baluja M."/>
        </authorList>
    </citation>
    <scope>NUCLEOTIDE SEQUENCE</scope>
    <source>
        <strain evidence="1">MQB_Silv_108</strain>
    </source>
</reference>
<dbReference type="NCBIfam" id="NF033230">
    <property type="entry name" value="phage_region_01"/>
    <property type="match status" value="1"/>
</dbReference>
<accession>A0A9Q9MZN9</accession>
<sequence length="148" mass="17039">MIVGIAHLFTQVKENIAKQRNIQIGGYVDSTEVSMVNNRAAQICTLDALLFEHRKKYGTRFNGLNGKEALHHKLLLKYQWPISTIRELTLSDILLSLQDELRVENLPEDIGRYLLQVTISQFPVNFADHPESEWNPELAERLLVDIEK</sequence>
<evidence type="ECO:0000313" key="2">
    <source>
        <dbReference type="Proteomes" id="UP001064206"/>
    </source>
</evidence>
<gene>
    <name evidence="1" type="ORF">N2J37_07610</name>
</gene>
<dbReference type="Proteomes" id="UP001064206">
    <property type="component" value="Chromosome"/>
</dbReference>
<dbReference type="RefSeq" id="WP_260990586.1">
    <property type="nucleotide sequence ID" value="NZ_CP104450.1"/>
</dbReference>
<proteinExistence type="predicted"/>
<dbReference type="EMBL" id="CP104450">
    <property type="protein sequence ID" value="UXE39595.1"/>
    <property type="molecule type" value="Genomic_DNA"/>
</dbReference>
<organism evidence="1 2">
    <name type="scientific">Raoultella ornithinolytica</name>
    <name type="common">Klebsiella ornithinolytica</name>
    <dbReference type="NCBI Taxonomy" id="54291"/>
    <lineage>
        <taxon>Bacteria</taxon>
        <taxon>Pseudomonadati</taxon>
        <taxon>Pseudomonadota</taxon>
        <taxon>Gammaproteobacteria</taxon>
        <taxon>Enterobacterales</taxon>
        <taxon>Enterobacteriaceae</taxon>
        <taxon>Klebsiella/Raoultella group</taxon>
        <taxon>Raoultella</taxon>
    </lineage>
</organism>
<name>A0A9Q9MZN9_RAOOR</name>
<evidence type="ECO:0000313" key="1">
    <source>
        <dbReference type="EMBL" id="UXE39595.1"/>
    </source>
</evidence>
<protein>
    <submittedName>
        <fullName evidence="1">Uncharacterized protein</fullName>
    </submittedName>
</protein>
<dbReference type="InterPro" id="IPR059241">
    <property type="entry name" value="SfIV_phage_associated"/>
</dbReference>